<dbReference type="InterPro" id="IPR016032">
    <property type="entry name" value="Sig_transdc_resp-reg_C-effctor"/>
</dbReference>
<dbReference type="AlphaFoldDB" id="A7HPF0"/>
<dbReference type="InterPro" id="IPR000792">
    <property type="entry name" value="Tscrpt_reg_LuxR_C"/>
</dbReference>
<dbReference type="KEGG" id="pla:Plav_0160"/>
<keyword evidence="6" id="KW-1185">Reference proteome</keyword>
<dbReference type="PANTHER" id="PTHR44688:SF16">
    <property type="entry name" value="DNA-BINDING TRANSCRIPTIONAL ACTIVATOR DEVR_DOSR"/>
    <property type="match status" value="1"/>
</dbReference>
<evidence type="ECO:0000256" key="2">
    <source>
        <dbReference type="ARBA" id="ARBA00023125"/>
    </source>
</evidence>
<name>A7HPF0_PARL1</name>
<keyword evidence="3" id="KW-0804">Transcription</keyword>
<dbReference type="Gene3D" id="1.10.10.10">
    <property type="entry name" value="Winged helix-like DNA-binding domain superfamily/Winged helix DNA-binding domain"/>
    <property type="match status" value="1"/>
</dbReference>
<keyword evidence="2" id="KW-0238">DNA-binding</keyword>
<dbReference type="EMBL" id="CP000774">
    <property type="protein sequence ID" value="ABS61783.1"/>
    <property type="molecule type" value="Genomic_DNA"/>
</dbReference>
<dbReference type="STRING" id="402881.Plav_0160"/>
<keyword evidence="1" id="KW-0805">Transcription regulation</keyword>
<dbReference type="OrthoDB" id="9814495at2"/>
<dbReference type="Pfam" id="PF00196">
    <property type="entry name" value="GerE"/>
    <property type="match status" value="1"/>
</dbReference>
<evidence type="ECO:0000256" key="1">
    <source>
        <dbReference type="ARBA" id="ARBA00023015"/>
    </source>
</evidence>
<dbReference type="GO" id="GO:0006355">
    <property type="term" value="P:regulation of DNA-templated transcription"/>
    <property type="evidence" value="ECO:0007669"/>
    <property type="project" value="InterPro"/>
</dbReference>
<dbReference type="PANTHER" id="PTHR44688">
    <property type="entry name" value="DNA-BINDING TRANSCRIPTIONAL ACTIVATOR DEVR_DOSR"/>
    <property type="match status" value="1"/>
</dbReference>
<dbReference type="PROSITE" id="PS50043">
    <property type="entry name" value="HTH_LUXR_2"/>
    <property type="match status" value="1"/>
</dbReference>
<dbReference type="PRINTS" id="PR00038">
    <property type="entry name" value="HTHLUXR"/>
</dbReference>
<dbReference type="HOGENOM" id="CLU_067793_0_0_5"/>
<proteinExistence type="predicted"/>
<gene>
    <name evidence="5" type="ordered locus">Plav_0160</name>
</gene>
<evidence type="ECO:0000259" key="4">
    <source>
        <dbReference type="PROSITE" id="PS50043"/>
    </source>
</evidence>
<dbReference type="GO" id="GO:0003677">
    <property type="term" value="F:DNA binding"/>
    <property type="evidence" value="ECO:0007669"/>
    <property type="project" value="UniProtKB-KW"/>
</dbReference>
<dbReference type="Proteomes" id="UP000006377">
    <property type="component" value="Chromosome"/>
</dbReference>
<evidence type="ECO:0000256" key="3">
    <source>
        <dbReference type="ARBA" id="ARBA00023163"/>
    </source>
</evidence>
<dbReference type="SUPFAM" id="SSF46894">
    <property type="entry name" value="C-terminal effector domain of the bipartite response regulators"/>
    <property type="match status" value="1"/>
</dbReference>
<accession>A7HPF0</accession>
<evidence type="ECO:0000313" key="5">
    <source>
        <dbReference type="EMBL" id="ABS61783.1"/>
    </source>
</evidence>
<sequence>MKNENDFKGTLSLSAVAGWSGRLAESLSAGDVHVSATKLATGLRYLVPETQIYIGFYRADVPPIIIDFDGRDEWNEGYTDGKYLLDPTYDQFVARSESVCLSPKEMFPPDFRKSDYYLSYYRPYGMVDEICYLLYLEHDLACYVSLMRLADKPAFSTTEYRRLEAVLPAVEAAAQHFWALLDRQDNEEQDRSFQLHQILSTAYRRFGGDSLSDREKEVTNLLLKGLPPKSVGRMLGIAPGTVRNHIKRIYVKLDVRSQAELLALFFETLDEAVTHRAET</sequence>
<dbReference type="RefSeq" id="WP_011995074.1">
    <property type="nucleotide sequence ID" value="NC_009719.1"/>
</dbReference>
<evidence type="ECO:0000313" key="6">
    <source>
        <dbReference type="Proteomes" id="UP000006377"/>
    </source>
</evidence>
<dbReference type="eggNOG" id="COG2197">
    <property type="taxonomic scope" value="Bacteria"/>
</dbReference>
<organism evidence="5 6">
    <name type="scientific">Parvibaculum lavamentivorans (strain DS-1 / DSM 13023 / NCIMB 13966)</name>
    <dbReference type="NCBI Taxonomy" id="402881"/>
    <lineage>
        <taxon>Bacteria</taxon>
        <taxon>Pseudomonadati</taxon>
        <taxon>Pseudomonadota</taxon>
        <taxon>Alphaproteobacteria</taxon>
        <taxon>Hyphomicrobiales</taxon>
        <taxon>Parvibaculaceae</taxon>
        <taxon>Parvibaculum</taxon>
    </lineage>
</organism>
<feature type="domain" description="HTH luxR-type" evidence="4">
    <location>
        <begin position="204"/>
        <end position="269"/>
    </location>
</feature>
<reference evidence="5 6" key="1">
    <citation type="journal article" date="2011" name="Stand. Genomic Sci.">
        <title>Complete genome sequence of Parvibaculum lavamentivorans type strain (DS-1(T)).</title>
        <authorList>
            <person name="Schleheck D."/>
            <person name="Weiss M."/>
            <person name="Pitluck S."/>
            <person name="Bruce D."/>
            <person name="Land M.L."/>
            <person name="Han S."/>
            <person name="Saunders E."/>
            <person name="Tapia R."/>
            <person name="Detter C."/>
            <person name="Brettin T."/>
            <person name="Han J."/>
            <person name="Woyke T."/>
            <person name="Goodwin L."/>
            <person name="Pennacchio L."/>
            <person name="Nolan M."/>
            <person name="Cook A.M."/>
            <person name="Kjelleberg S."/>
            <person name="Thomas T."/>
        </authorList>
    </citation>
    <scope>NUCLEOTIDE SEQUENCE [LARGE SCALE GENOMIC DNA]</scope>
    <source>
        <strain evidence="6">DS-1 / DSM 13023 / NCIMB 13966</strain>
    </source>
</reference>
<dbReference type="CDD" id="cd06170">
    <property type="entry name" value="LuxR_C_like"/>
    <property type="match status" value="1"/>
</dbReference>
<dbReference type="InterPro" id="IPR036388">
    <property type="entry name" value="WH-like_DNA-bd_sf"/>
</dbReference>
<protein>
    <submittedName>
        <fullName evidence="5">Response regulator receiver protein</fullName>
    </submittedName>
</protein>
<dbReference type="SMART" id="SM00421">
    <property type="entry name" value="HTH_LUXR"/>
    <property type="match status" value="1"/>
</dbReference>